<evidence type="ECO:0000313" key="14">
    <source>
        <dbReference type="Proteomes" id="UP000030143"/>
    </source>
</evidence>
<sequence>MAFFQTVETPALTYEQPLGLFINNEFVKGVAGRTFETINPHNEKPIVAVHEGTAEDVDIAVKAARTALNGEWKQITPSERGRLLTRLADFLERDIETLAAIEALDNGKGVTMAKGDVNASAGCLRYYGGWADKIYGQTIDTDTNSLTYTRHEPVGVCGQIIPWNFPLLMFAWKIGPALATGNTIVMKTAEQTPLSALYVAKLIKEAGFPAGVVNVISGFGRTAGAAIASHMDIDKVAFTGSTLVGRHIMKAAADSNLKKVTLELGGKSPNIILPDANLEDAIEWVNLGIFFNHGQCCCAGSRILVHEAVYDKFLELFKKRAEQNKVGDPFSTETFQGPQVSQIQYDRVMGYIQDGKGAGATVVTGGDRHGSEGYYIQPTIFADVTEHMTIVKEEIFGPVCTVQKVHSEEEAIRVANNTNYGLAAAVHTTNINTAIRVSNAVKAGTVWVNNYNTLHYQMPFGGFKESGIGRELGSYALENYTEVKTVRVHLQSMEDSRRRQLHSCDPCRKGKRGCDAPKERQKSAFSSCSNCTRWKKECTFNWISSKRVDSRGSRKRIKTGTASVAIIGSNDEAPDEILRAAQTHPTNAGELLSPPETLDYTFSSSSSHPQNHFIESFQNLNSTTDQSQSFPWTMDIPYDLQVNSSNQLASPDSSVESDAPTEFFDLAPNSIESTYGSLPQHGYASTTQMISTVPAWKQTRYKHLSEAASDGSLNPEQQWSFCIASENTAKQSARATMSRNLVRIYHDSMENALSCWLTEHNCPYSDTISQVVPNREMKAWGPNWSNRMCIRVCQLDRVSSSIRGRALSAEEDTKAARALHLAIMSFASQWTQHAQKGTGATVPSAIDHDERSIREKVWNEARQALEHSSHIPSFRIAFANIIFSLTQSPLDKTQEVSLGELLENDRAPIFLETANRQIFTFRHKFTRLQREAAPKVRELGRRSIDPTITNVREMPQLSEAPQLDPLLTSHEHRTTLDLMFWLGVMFDTLSSAMYQRPLVVSDEDSQIASASPRIAESEDQIDLDHWNMTRSKTRGKQDVWGDLFLRSSIERQGSSQDQPRWPCSYEEAASVLSEATPVKVLLYRRVTQLQTLVYRGASPDNIENVIQKTLAVCQHWDSTYQSFMVDCVNNHELLPSRIQSWYVILDGHWHLAVMLLADVLESIDKCALGSDVAREARKTTHLVATLRTNNALAVGGLARASIQGQDSFMNPHFHDSLSEVAFLVEPWTAVLVHCFAKAGYILLECFDTSGDQNIYTECLRQNCEFLIRALQYLGRKSDMAFLVARSLSRSLEAKLALA</sequence>
<name>A0A0A2L179_PENEN</name>
<evidence type="ECO:0000256" key="10">
    <source>
        <dbReference type="PROSITE-ProRule" id="PRU10007"/>
    </source>
</evidence>
<dbReference type="PROSITE" id="PS50048">
    <property type="entry name" value="ZN2_CY6_FUNGAL_2"/>
    <property type="match status" value="1"/>
</dbReference>
<dbReference type="GO" id="GO:0003677">
    <property type="term" value="F:DNA binding"/>
    <property type="evidence" value="ECO:0007669"/>
    <property type="project" value="UniProtKB-KW"/>
</dbReference>
<dbReference type="STRING" id="27334.A0A0A2L179"/>
<dbReference type="PROSITE" id="PS00687">
    <property type="entry name" value="ALDEHYDE_DEHYDR_GLU"/>
    <property type="match status" value="1"/>
</dbReference>
<dbReference type="Pfam" id="PF00172">
    <property type="entry name" value="Zn_clus"/>
    <property type="match status" value="1"/>
</dbReference>
<dbReference type="CDD" id="cd07091">
    <property type="entry name" value="ALDH_F1-2_Ald2-like"/>
    <property type="match status" value="1"/>
</dbReference>
<accession>A0A0A2L179</accession>
<dbReference type="FunFam" id="3.40.309.10:FF:000001">
    <property type="entry name" value="Mitochondrial aldehyde dehydrogenase 2"/>
    <property type="match status" value="1"/>
</dbReference>
<dbReference type="SMART" id="SM00066">
    <property type="entry name" value="GAL4"/>
    <property type="match status" value="1"/>
</dbReference>
<dbReference type="GeneID" id="27676950"/>
<dbReference type="CDD" id="cd00067">
    <property type="entry name" value="GAL4"/>
    <property type="match status" value="1"/>
</dbReference>
<dbReference type="InterPro" id="IPR001138">
    <property type="entry name" value="Zn2Cys6_DnaBD"/>
</dbReference>
<evidence type="ECO:0000256" key="6">
    <source>
        <dbReference type="ARBA" id="ARBA00023242"/>
    </source>
</evidence>
<evidence type="ECO:0000313" key="13">
    <source>
        <dbReference type="EMBL" id="KGO63056.1"/>
    </source>
</evidence>
<dbReference type="Gene3D" id="3.40.309.10">
    <property type="entry name" value="Aldehyde Dehydrogenase, Chain A, domain 2"/>
    <property type="match status" value="1"/>
</dbReference>
<protein>
    <recommendedName>
        <fullName evidence="8">Aldehyde dehydrogenase</fullName>
        <ecNumber evidence="7">1.2.1.3</ecNumber>
    </recommendedName>
</protein>
<dbReference type="InterPro" id="IPR016160">
    <property type="entry name" value="Ald_DH_CS_CYS"/>
</dbReference>
<dbReference type="FunFam" id="3.40.605.10:FF:000026">
    <property type="entry name" value="Aldehyde dehydrogenase, putative"/>
    <property type="match status" value="1"/>
</dbReference>
<keyword evidence="14" id="KW-1185">Reference proteome</keyword>
<keyword evidence="2 11" id="KW-0560">Oxidoreductase</keyword>
<dbReference type="OrthoDB" id="5958943at2759"/>
<dbReference type="PhylomeDB" id="A0A0A2L179"/>
<dbReference type="Pfam" id="PF00171">
    <property type="entry name" value="Aldedh"/>
    <property type="match status" value="1"/>
</dbReference>
<evidence type="ECO:0000256" key="3">
    <source>
        <dbReference type="ARBA" id="ARBA00023015"/>
    </source>
</evidence>
<comment type="catalytic activity">
    <reaction evidence="9">
        <text>an aldehyde + NAD(+) + H2O = a carboxylate + NADH + 2 H(+)</text>
        <dbReference type="Rhea" id="RHEA:16185"/>
        <dbReference type="ChEBI" id="CHEBI:15377"/>
        <dbReference type="ChEBI" id="CHEBI:15378"/>
        <dbReference type="ChEBI" id="CHEBI:17478"/>
        <dbReference type="ChEBI" id="CHEBI:29067"/>
        <dbReference type="ChEBI" id="CHEBI:57540"/>
        <dbReference type="ChEBI" id="CHEBI:57945"/>
        <dbReference type="EC" id="1.2.1.3"/>
    </reaction>
</comment>
<evidence type="ECO:0000256" key="1">
    <source>
        <dbReference type="ARBA" id="ARBA00009986"/>
    </source>
</evidence>
<dbReference type="PROSITE" id="PS00070">
    <property type="entry name" value="ALDEHYDE_DEHYDR_CYS"/>
    <property type="match status" value="1"/>
</dbReference>
<evidence type="ECO:0000256" key="4">
    <source>
        <dbReference type="ARBA" id="ARBA00023125"/>
    </source>
</evidence>
<gene>
    <name evidence="13" type="ORF">PEX2_042560</name>
</gene>
<evidence type="ECO:0000256" key="2">
    <source>
        <dbReference type="ARBA" id="ARBA00023002"/>
    </source>
</evidence>
<dbReference type="EMBL" id="JQFZ01000016">
    <property type="protein sequence ID" value="KGO63056.1"/>
    <property type="molecule type" value="Genomic_DNA"/>
</dbReference>
<dbReference type="PANTHER" id="PTHR11699">
    <property type="entry name" value="ALDEHYDE DEHYDROGENASE-RELATED"/>
    <property type="match status" value="1"/>
</dbReference>
<dbReference type="InterPro" id="IPR016161">
    <property type="entry name" value="Ald_DH/histidinol_DH"/>
</dbReference>
<dbReference type="RefSeq" id="XP_016603541.1">
    <property type="nucleotide sequence ID" value="XM_016741531.1"/>
</dbReference>
<dbReference type="GO" id="GO:0004029">
    <property type="term" value="F:aldehyde dehydrogenase (NAD+) activity"/>
    <property type="evidence" value="ECO:0007669"/>
    <property type="project" value="UniProtKB-EC"/>
</dbReference>
<dbReference type="HOGENOM" id="CLU_006369_0_0_1"/>
<dbReference type="FunFam" id="3.40.605.10:FF:000050">
    <property type="entry name" value="Aldehyde dehydrogenase, mitochondrial"/>
    <property type="match status" value="1"/>
</dbReference>
<dbReference type="InterPro" id="IPR029510">
    <property type="entry name" value="Ald_DH_CS_GLU"/>
</dbReference>
<dbReference type="Gene3D" id="4.10.240.10">
    <property type="entry name" value="Zn(2)-C6 fungal-type DNA-binding domain"/>
    <property type="match status" value="1"/>
</dbReference>
<evidence type="ECO:0000256" key="8">
    <source>
        <dbReference type="ARBA" id="ARBA00044146"/>
    </source>
</evidence>
<dbReference type="Gene3D" id="3.40.605.10">
    <property type="entry name" value="Aldehyde Dehydrogenase, Chain A, domain 1"/>
    <property type="match status" value="1"/>
</dbReference>
<dbReference type="SUPFAM" id="SSF57701">
    <property type="entry name" value="Zn2/Cys6 DNA-binding domain"/>
    <property type="match status" value="1"/>
</dbReference>
<dbReference type="InterPro" id="IPR016163">
    <property type="entry name" value="Ald_DH_C"/>
</dbReference>
<reference evidence="13 14" key="1">
    <citation type="journal article" date="2015" name="Mol. Plant Microbe Interact.">
        <title>Genome, transcriptome, and functional analyses of Penicillium expansum provide new insights into secondary metabolism and pathogenicity.</title>
        <authorList>
            <person name="Ballester A.R."/>
            <person name="Marcet-Houben M."/>
            <person name="Levin E."/>
            <person name="Sela N."/>
            <person name="Selma-Lazaro C."/>
            <person name="Carmona L."/>
            <person name="Wisniewski M."/>
            <person name="Droby S."/>
            <person name="Gonzalez-Candelas L."/>
            <person name="Gabaldon T."/>
        </authorList>
    </citation>
    <scope>NUCLEOTIDE SEQUENCE [LARGE SCALE GENOMIC DNA]</scope>
    <source>
        <strain evidence="13 14">MD-8</strain>
    </source>
</reference>
<comment type="caution">
    <text evidence="13">The sequence shown here is derived from an EMBL/GenBank/DDBJ whole genome shotgun (WGS) entry which is preliminary data.</text>
</comment>
<dbReference type="InterPro" id="IPR036864">
    <property type="entry name" value="Zn2-C6_fun-type_DNA-bd_sf"/>
</dbReference>
<evidence type="ECO:0000256" key="11">
    <source>
        <dbReference type="RuleBase" id="RU003345"/>
    </source>
</evidence>
<dbReference type="SUPFAM" id="SSF53720">
    <property type="entry name" value="ALDH-like"/>
    <property type="match status" value="1"/>
</dbReference>
<comment type="similarity">
    <text evidence="1 11">Belongs to the aldehyde dehydrogenase family.</text>
</comment>
<keyword evidence="6" id="KW-0539">Nucleus</keyword>
<keyword evidence="5" id="KW-0804">Transcription</keyword>
<evidence type="ECO:0000259" key="12">
    <source>
        <dbReference type="PROSITE" id="PS50048"/>
    </source>
</evidence>
<keyword evidence="3" id="KW-0805">Transcription regulation</keyword>
<evidence type="ECO:0000256" key="7">
    <source>
        <dbReference type="ARBA" id="ARBA00024226"/>
    </source>
</evidence>
<evidence type="ECO:0000256" key="9">
    <source>
        <dbReference type="ARBA" id="ARBA00049194"/>
    </source>
</evidence>
<dbReference type="EC" id="1.2.1.3" evidence="7"/>
<proteinExistence type="inferred from homology"/>
<dbReference type="VEuPathDB" id="FungiDB:PEXP_070870"/>
<dbReference type="GO" id="GO:0019413">
    <property type="term" value="P:acetate biosynthetic process"/>
    <property type="evidence" value="ECO:0007669"/>
    <property type="project" value="UniProtKB-ARBA"/>
</dbReference>
<dbReference type="Proteomes" id="UP000030143">
    <property type="component" value="Unassembled WGS sequence"/>
</dbReference>
<dbReference type="GO" id="GO:0000981">
    <property type="term" value="F:DNA-binding transcription factor activity, RNA polymerase II-specific"/>
    <property type="evidence" value="ECO:0007669"/>
    <property type="project" value="InterPro"/>
</dbReference>
<dbReference type="InterPro" id="IPR015590">
    <property type="entry name" value="Aldehyde_DH_dom"/>
</dbReference>
<evidence type="ECO:0000256" key="5">
    <source>
        <dbReference type="ARBA" id="ARBA00023163"/>
    </source>
</evidence>
<keyword evidence="4" id="KW-0238">DNA-binding</keyword>
<dbReference type="GO" id="GO:0008270">
    <property type="term" value="F:zinc ion binding"/>
    <property type="evidence" value="ECO:0007669"/>
    <property type="project" value="InterPro"/>
</dbReference>
<feature type="domain" description="Zn(2)-C6 fungal-type" evidence="12">
    <location>
        <begin position="503"/>
        <end position="540"/>
    </location>
</feature>
<feature type="active site" evidence="10">
    <location>
        <position position="263"/>
    </location>
</feature>
<organism evidence="13 14">
    <name type="scientific">Penicillium expansum</name>
    <name type="common">Blue mold rot fungus</name>
    <dbReference type="NCBI Taxonomy" id="27334"/>
    <lineage>
        <taxon>Eukaryota</taxon>
        <taxon>Fungi</taxon>
        <taxon>Dikarya</taxon>
        <taxon>Ascomycota</taxon>
        <taxon>Pezizomycotina</taxon>
        <taxon>Eurotiomycetes</taxon>
        <taxon>Eurotiomycetidae</taxon>
        <taxon>Eurotiales</taxon>
        <taxon>Aspergillaceae</taxon>
        <taxon>Penicillium</taxon>
    </lineage>
</organism>
<dbReference type="InterPro" id="IPR016162">
    <property type="entry name" value="Ald_DH_N"/>
</dbReference>